<evidence type="ECO:0000313" key="7">
    <source>
        <dbReference type="EMBL" id="CAB4870193.1"/>
    </source>
</evidence>
<dbReference type="Pfam" id="PF01943">
    <property type="entry name" value="Polysacc_synt"/>
    <property type="match status" value="1"/>
</dbReference>
<dbReference type="PANTHER" id="PTHR30250:SF11">
    <property type="entry name" value="O-ANTIGEN TRANSPORTER-RELATED"/>
    <property type="match status" value="1"/>
</dbReference>
<evidence type="ECO:0000256" key="5">
    <source>
        <dbReference type="ARBA" id="ARBA00023136"/>
    </source>
</evidence>
<feature type="transmembrane region" description="Helical" evidence="6">
    <location>
        <begin position="151"/>
        <end position="173"/>
    </location>
</feature>
<sequence>MAAQGYLRRLLRTGFAYQVSDLVSKPLAILLLPVYTRHLTRSDYGTAELIGAGVVFMSIVVRLGIGEAFVRYHYEQRDTAGRDALARRSVLTLFAVSTGVCLAVLSCAEPISRLVLGSSDPTIIRIAALGLWSFSNLELAQALLRVEERSVQYAICSIANVLMTVSLTVWLVVVQGKGANGLLFGNYAASTVVLLALWFWERERLRAQPGEASGLRTLLRFGLPTVPADASVFALNLIDRAWLFHGRGGAASAGLYSLAVKLSAGMIALARGFQYAWPPLAYSIKDDRVAARLYASVTTWYAVVTGMAVASLVLGGRWIVRLLAAPAFYPAYKALPWVALGWALYGLVHLMITVGGRAKVTTRNFPAAIAGLVANVALLAILVPSMGIAGAGIALAGAYVVMLASLRLMTRKLFEVGFQWTRLVWLTAVAGGISVAGNILLPTAGLVALLERAAVFALIPCVLVLSGFVTSEEREAFSRGFAAVRLRLLPTRAG</sequence>
<dbReference type="AlphaFoldDB" id="A0A6J7DS94"/>
<feature type="transmembrane region" description="Helical" evidence="6">
    <location>
        <begin position="291"/>
        <end position="314"/>
    </location>
</feature>
<feature type="transmembrane region" description="Helical" evidence="6">
    <location>
        <begin position="453"/>
        <end position="471"/>
    </location>
</feature>
<feature type="transmembrane region" description="Helical" evidence="6">
    <location>
        <begin position="420"/>
        <end position="441"/>
    </location>
</feature>
<feature type="transmembrane region" description="Helical" evidence="6">
    <location>
        <begin position="179"/>
        <end position="200"/>
    </location>
</feature>
<evidence type="ECO:0000256" key="1">
    <source>
        <dbReference type="ARBA" id="ARBA00004651"/>
    </source>
</evidence>
<feature type="transmembrane region" description="Helical" evidence="6">
    <location>
        <begin position="388"/>
        <end position="408"/>
    </location>
</feature>
<dbReference type="EMBL" id="CAFBLU010000008">
    <property type="protein sequence ID" value="CAB4870193.1"/>
    <property type="molecule type" value="Genomic_DNA"/>
</dbReference>
<feature type="transmembrane region" description="Helical" evidence="6">
    <location>
        <begin position="334"/>
        <end position="352"/>
    </location>
</feature>
<feature type="transmembrane region" description="Helical" evidence="6">
    <location>
        <begin position="123"/>
        <end position="144"/>
    </location>
</feature>
<reference evidence="7" key="1">
    <citation type="submission" date="2020-05" db="EMBL/GenBank/DDBJ databases">
        <authorList>
            <person name="Chiriac C."/>
            <person name="Salcher M."/>
            <person name="Ghai R."/>
            <person name="Kavagutti S V."/>
        </authorList>
    </citation>
    <scope>NUCLEOTIDE SEQUENCE</scope>
</reference>
<gene>
    <name evidence="7" type="ORF">UFOPK3444_00681</name>
</gene>
<protein>
    <submittedName>
        <fullName evidence="7">Unannotated protein</fullName>
    </submittedName>
</protein>
<keyword evidence="3 6" id="KW-0812">Transmembrane</keyword>
<proteinExistence type="predicted"/>
<feature type="transmembrane region" description="Helical" evidence="6">
    <location>
        <begin position="49"/>
        <end position="70"/>
    </location>
</feature>
<feature type="transmembrane region" description="Helical" evidence="6">
    <location>
        <begin position="364"/>
        <end position="382"/>
    </location>
</feature>
<dbReference type="InterPro" id="IPR002797">
    <property type="entry name" value="Polysacc_synth"/>
</dbReference>
<keyword evidence="4 6" id="KW-1133">Transmembrane helix</keyword>
<organism evidence="7">
    <name type="scientific">freshwater metagenome</name>
    <dbReference type="NCBI Taxonomy" id="449393"/>
    <lineage>
        <taxon>unclassified sequences</taxon>
        <taxon>metagenomes</taxon>
        <taxon>ecological metagenomes</taxon>
    </lineage>
</organism>
<evidence type="ECO:0000256" key="4">
    <source>
        <dbReference type="ARBA" id="ARBA00022989"/>
    </source>
</evidence>
<feature type="transmembrane region" description="Helical" evidence="6">
    <location>
        <begin position="90"/>
        <end position="111"/>
    </location>
</feature>
<evidence type="ECO:0000256" key="6">
    <source>
        <dbReference type="SAM" id="Phobius"/>
    </source>
</evidence>
<keyword evidence="2" id="KW-1003">Cell membrane</keyword>
<name>A0A6J7DS94_9ZZZZ</name>
<comment type="subcellular location">
    <subcellularLocation>
        <location evidence="1">Cell membrane</location>
        <topology evidence="1">Multi-pass membrane protein</topology>
    </subcellularLocation>
</comment>
<evidence type="ECO:0000256" key="3">
    <source>
        <dbReference type="ARBA" id="ARBA00022692"/>
    </source>
</evidence>
<dbReference type="InterPro" id="IPR050833">
    <property type="entry name" value="Poly_Biosynth_Transport"/>
</dbReference>
<accession>A0A6J7DS94</accession>
<evidence type="ECO:0000256" key="2">
    <source>
        <dbReference type="ARBA" id="ARBA00022475"/>
    </source>
</evidence>
<dbReference type="PANTHER" id="PTHR30250">
    <property type="entry name" value="PST FAMILY PREDICTED COLANIC ACID TRANSPORTER"/>
    <property type="match status" value="1"/>
</dbReference>
<keyword evidence="5 6" id="KW-0472">Membrane</keyword>
<dbReference type="GO" id="GO:0005886">
    <property type="term" value="C:plasma membrane"/>
    <property type="evidence" value="ECO:0007669"/>
    <property type="project" value="UniProtKB-SubCell"/>
</dbReference>